<dbReference type="Pfam" id="PF12311">
    <property type="entry name" value="DUF3632"/>
    <property type="match status" value="1"/>
</dbReference>
<sequence length="424" mass="47731">MLSFISTLFASKPRTRGCVAYSAQPEVLPPVLIRDLPSSRRRLTISDTPEDERHLQEQSLLLTRLPIDIRVLIWELVIGPEHDEVLHLSRSTALFDTVAVSRMETRVFLRFGTLAGKSSGRRGRGRYRESINLLYQSNTFDFREVEAVTRLPRIILPQRLQHIRRIHFSTAREDDEEALMSLLEPLKAARALLYFQLEEPDDDPLSDDVFGILRNTLQPDSELPLETAVQQITALLLDARLYSREVRVFLETCYKLAEQIPYSHPSMIKLVALIDSVLGSIAEFQEAETGLAVGDDRFQKLGETLTPAEDPSKYVNFQAFAAQLCKRGMIKGHRLAVWTSETALDSKKVVEPAERNAYVQAAANWFLIYGDGIFTAIGAQEWQGWKGCLEQVVGGKWNGKSCAFNQETRLLAGKAVAVMIAVEG</sequence>
<dbReference type="InterPro" id="IPR022085">
    <property type="entry name" value="OpdG"/>
</dbReference>
<name>A0A2H1FWF0_ZYMTR</name>
<evidence type="ECO:0000259" key="1">
    <source>
        <dbReference type="Pfam" id="PF24864"/>
    </source>
</evidence>
<dbReference type="PANTHER" id="PTHR38790">
    <property type="entry name" value="2EXR DOMAIN-CONTAINING PROTEIN-RELATED"/>
    <property type="match status" value="1"/>
</dbReference>
<dbReference type="InterPro" id="IPR056632">
    <property type="entry name" value="DUF7730"/>
</dbReference>
<reference evidence="3" key="1">
    <citation type="submission" date="2017-05" db="EMBL/GenBank/DDBJ databases">
        <authorList>
            <person name="Song R."/>
            <person name="Chenine A.L."/>
            <person name="Ruprecht R.M."/>
        </authorList>
    </citation>
    <scope>NUCLEOTIDE SEQUENCE [LARGE SCALE GENOMIC DNA]</scope>
</reference>
<evidence type="ECO:0000313" key="3">
    <source>
        <dbReference type="Proteomes" id="UP000245764"/>
    </source>
</evidence>
<dbReference type="Pfam" id="PF24864">
    <property type="entry name" value="DUF7730"/>
    <property type="match status" value="1"/>
</dbReference>
<protein>
    <recommendedName>
        <fullName evidence="1">DUF7730 domain-containing protein</fullName>
    </recommendedName>
</protein>
<dbReference type="EMBL" id="LT854254">
    <property type="protein sequence ID" value="SMR45609.1"/>
    <property type="molecule type" value="Genomic_DNA"/>
</dbReference>
<evidence type="ECO:0000313" key="2">
    <source>
        <dbReference type="EMBL" id="SMR45609.1"/>
    </source>
</evidence>
<proteinExistence type="predicted"/>
<feature type="domain" description="DUF7730" evidence="1">
    <location>
        <begin position="55"/>
        <end position="171"/>
    </location>
</feature>
<dbReference type="Proteomes" id="UP000245764">
    <property type="component" value="Chromosome 2"/>
</dbReference>
<organism evidence="2 3">
    <name type="scientific">Zymoseptoria tritici ST99CH_1E4</name>
    <dbReference type="NCBI Taxonomy" id="1276532"/>
    <lineage>
        <taxon>Eukaryota</taxon>
        <taxon>Fungi</taxon>
        <taxon>Dikarya</taxon>
        <taxon>Ascomycota</taxon>
        <taxon>Pezizomycotina</taxon>
        <taxon>Dothideomycetes</taxon>
        <taxon>Dothideomycetidae</taxon>
        <taxon>Mycosphaerellales</taxon>
        <taxon>Mycosphaerellaceae</taxon>
        <taxon>Zymoseptoria</taxon>
    </lineage>
</organism>
<gene>
    <name evidence="2" type="ORF">ZT1E4_G2227</name>
</gene>
<dbReference type="AlphaFoldDB" id="A0A2H1FWF0"/>
<accession>A0A2H1FWF0</accession>